<dbReference type="Gene3D" id="4.10.60.10">
    <property type="entry name" value="Zinc finger, CCHC-type"/>
    <property type="match status" value="1"/>
</dbReference>
<reference evidence="5" key="2">
    <citation type="submission" date="2025-08" db="UniProtKB">
        <authorList>
            <consortium name="RefSeq"/>
        </authorList>
    </citation>
    <scope>IDENTIFICATION</scope>
    <source>
        <strain evidence="5">S238N-H82</strain>
        <tissue evidence="5">Testes</tissue>
    </source>
</reference>
<dbReference type="InterPro" id="IPR001878">
    <property type="entry name" value="Znf_CCHC"/>
</dbReference>
<evidence type="ECO:0000256" key="2">
    <source>
        <dbReference type="SAM" id="MobiDB-lite"/>
    </source>
</evidence>
<keyword evidence="4" id="KW-1185">Reference proteome</keyword>
<dbReference type="SMART" id="SM00343">
    <property type="entry name" value="ZnF_C2HC"/>
    <property type="match status" value="1"/>
</dbReference>
<dbReference type="KEGG" id="bfo:118407892"/>
<dbReference type="OMA" id="RECFAPR"/>
<evidence type="ECO:0000256" key="1">
    <source>
        <dbReference type="PROSITE-ProRule" id="PRU00047"/>
    </source>
</evidence>
<keyword evidence="1" id="KW-0863">Zinc-finger</keyword>
<dbReference type="AlphaFoldDB" id="A0A9J7HRC8"/>
<dbReference type="Pfam" id="PF00098">
    <property type="entry name" value="zf-CCHC"/>
    <property type="match status" value="1"/>
</dbReference>
<evidence type="ECO:0000313" key="5">
    <source>
        <dbReference type="RefSeq" id="XP_035664360.1"/>
    </source>
</evidence>
<organism evidence="4 5">
    <name type="scientific">Branchiostoma floridae</name>
    <name type="common">Florida lancelet</name>
    <name type="synonym">Amphioxus</name>
    <dbReference type="NCBI Taxonomy" id="7739"/>
    <lineage>
        <taxon>Eukaryota</taxon>
        <taxon>Metazoa</taxon>
        <taxon>Chordata</taxon>
        <taxon>Cephalochordata</taxon>
        <taxon>Leptocardii</taxon>
        <taxon>Amphioxiformes</taxon>
        <taxon>Branchiostomatidae</taxon>
        <taxon>Branchiostoma</taxon>
    </lineage>
</organism>
<gene>
    <name evidence="5" type="primary">LOC118407892</name>
</gene>
<reference evidence="4" key="1">
    <citation type="journal article" date="2020" name="Nat. Ecol. Evol.">
        <title>Deeply conserved synteny resolves early events in vertebrate evolution.</title>
        <authorList>
            <person name="Simakov O."/>
            <person name="Marletaz F."/>
            <person name="Yue J.X."/>
            <person name="O'Connell B."/>
            <person name="Jenkins J."/>
            <person name="Brandt A."/>
            <person name="Calef R."/>
            <person name="Tung C.H."/>
            <person name="Huang T.K."/>
            <person name="Schmutz J."/>
            <person name="Satoh N."/>
            <person name="Yu J.K."/>
            <person name="Putnam N.H."/>
            <person name="Green R.E."/>
            <person name="Rokhsar D.S."/>
        </authorList>
    </citation>
    <scope>NUCLEOTIDE SEQUENCE [LARGE SCALE GENOMIC DNA]</scope>
    <source>
        <strain evidence="4">S238N-H82</strain>
    </source>
</reference>
<feature type="region of interest" description="Disordered" evidence="2">
    <location>
        <begin position="153"/>
        <end position="200"/>
    </location>
</feature>
<name>A0A9J7HRC8_BRAFL</name>
<dbReference type="PROSITE" id="PS50158">
    <property type="entry name" value="ZF_CCHC"/>
    <property type="match status" value="1"/>
</dbReference>
<proteinExistence type="predicted"/>
<dbReference type="GeneID" id="118407892"/>
<feature type="domain" description="CCHC-type" evidence="3">
    <location>
        <begin position="348"/>
        <end position="361"/>
    </location>
</feature>
<dbReference type="OrthoDB" id="10197771at2759"/>
<feature type="region of interest" description="Disordered" evidence="2">
    <location>
        <begin position="296"/>
        <end position="357"/>
    </location>
</feature>
<dbReference type="InterPro" id="IPR036875">
    <property type="entry name" value="Znf_CCHC_sf"/>
</dbReference>
<evidence type="ECO:0000259" key="3">
    <source>
        <dbReference type="PROSITE" id="PS50158"/>
    </source>
</evidence>
<dbReference type="RefSeq" id="XP_035664360.1">
    <property type="nucleotide sequence ID" value="XM_035808467.1"/>
</dbReference>
<evidence type="ECO:0000313" key="4">
    <source>
        <dbReference type="Proteomes" id="UP000001554"/>
    </source>
</evidence>
<keyword evidence="1" id="KW-0479">Metal-binding</keyword>
<accession>A0A9J7HRC8</accession>
<keyword evidence="1" id="KW-0862">Zinc</keyword>
<dbReference type="GO" id="GO:0003676">
    <property type="term" value="F:nucleic acid binding"/>
    <property type="evidence" value="ECO:0007669"/>
    <property type="project" value="InterPro"/>
</dbReference>
<dbReference type="SUPFAM" id="SSF57756">
    <property type="entry name" value="Retrovirus zinc finger-like domains"/>
    <property type="match status" value="1"/>
</dbReference>
<dbReference type="GO" id="GO:0008270">
    <property type="term" value="F:zinc ion binding"/>
    <property type="evidence" value="ECO:0007669"/>
    <property type="project" value="UniProtKB-KW"/>
</dbReference>
<dbReference type="Proteomes" id="UP000001554">
    <property type="component" value="Chromosome 2"/>
</dbReference>
<protein>
    <submittedName>
        <fullName evidence="5">Uncharacterized protein LOC118407892</fullName>
    </submittedName>
</protein>
<sequence>MLLCVSEDKRSHISIWQSFCGRISGDKDITMSAPVLRGDVTLVNHNLMEVFKAVMSEAPLPDDDQLARFDPEVPLRSMSGDELKKRLSELTGEDAELLLAMTGKDVKAQETIVRLAHFTILAANSSAAATQKITASPAGKTAAQAVANMLEGQGDATGQKAPSTATRESDTTKPPPAKKAKKSKQPPPPTENDSDSDEAALEDETLQREVDKVKEMCLDPLIHRYPAKLHGALMKLVETARRTRAKQMVVARYMSVAEFCLRHAAEEGIGEQIRLMLMTPGERRFMEEARRAEAALHGRRAPHPTAAWGPPPDRFPPRRQDEGATGWGPPPARRPFQGRGGARRSQTCYNCGKKGHWAKDCFLPPKGQ</sequence>